<dbReference type="PANTHER" id="PTHR47438:SF1">
    <property type="entry name" value="PHOSPHATE METABOLISM PROTEIN 8-RELATED"/>
    <property type="match status" value="1"/>
</dbReference>
<dbReference type="InterPro" id="IPR006439">
    <property type="entry name" value="HAD-SF_hydro_IA"/>
</dbReference>
<dbReference type="GO" id="GO:0006206">
    <property type="term" value="P:pyrimidine nucleobase metabolic process"/>
    <property type="evidence" value="ECO:0007669"/>
    <property type="project" value="TreeGrafter"/>
</dbReference>
<gene>
    <name evidence="1" type="ORF">B1757_01040</name>
</gene>
<dbReference type="Gene3D" id="3.40.50.1000">
    <property type="entry name" value="HAD superfamily/HAD-like"/>
    <property type="match status" value="1"/>
</dbReference>
<evidence type="ECO:0000313" key="1">
    <source>
        <dbReference type="EMBL" id="PKY11969.1"/>
    </source>
</evidence>
<dbReference type="SFLD" id="SFLDS00003">
    <property type="entry name" value="Haloacid_Dehalogenase"/>
    <property type="match status" value="1"/>
</dbReference>
<keyword evidence="2" id="KW-1185">Reference proteome</keyword>
<comment type="caution">
    <text evidence="1">The sequence shown here is derived from an EMBL/GenBank/DDBJ whole genome shotgun (WGS) entry which is preliminary data.</text>
</comment>
<dbReference type="InterPro" id="IPR010237">
    <property type="entry name" value="Pyr-5-nucltdase"/>
</dbReference>
<dbReference type="InterPro" id="IPR036412">
    <property type="entry name" value="HAD-like_sf"/>
</dbReference>
<dbReference type="Pfam" id="PF00702">
    <property type="entry name" value="Hydrolase"/>
    <property type="match status" value="1"/>
</dbReference>
<dbReference type="GO" id="GO:0009166">
    <property type="term" value="P:nucleotide catabolic process"/>
    <property type="evidence" value="ECO:0007669"/>
    <property type="project" value="TreeGrafter"/>
</dbReference>
<dbReference type="InterPro" id="IPR052791">
    <property type="entry name" value="SSM1_domain"/>
</dbReference>
<dbReference type="OrthoDB" id="8558420at2"/>
<reference evidence="1 2" key="1">
    <citation type="submission" date="2017-03" db="EMBL/GenBank/DDBJ databases">
        <title>Draft genime sequence of the acidophilic sulfur-oxidizing bacterium Acidithiobacillus sp. SH, isolated from seawater.</title>
        <authorList>
            <person name="Sharmin S."/>
            <person name="Tokuhisa M."/>
            <person name="Kanao T."/>
            <person name="Kamimura K."/>
        </authorList>
    </citation>
    <scope>NUCLEOTIDE SEQUENCE [LARGE SCALE GENOMIC DNA]</scope>
    <source>
        <strain evidence="1 2">SH</strain>
    </source>
</reference>
<name>A0A2I1DQ47_9PROT</name>
<dbReference type="InParanoid" id="A0A2I1DQ47"/>
<proteinExistence type="predicted"/>
<evidence type="ECO:0000313" key="2">
    <source>
        <dbReference type="Proteomes" id="UP000234329"/>
    </source>
</evidence>
<accession>A0A2I1DQ47</accession>
<dbReference type="EMBL" id="MXAV01000004">
    <property type="protein sequence ID" value="PKY11969.1"/>
    <property type="molecule type" value="Genomic_DNA"/>
</dbReference>
<dbReference type="SFLD" id="SFLDG01132">
    <property type="entry name" value="C1.5.3:_5'-Nucleotidase_Like"/>
    <property type="match status" value="1"/>
</dbReference>
<dbReference type="NCBIfam" id="TIGR01993">
    <property type="entry name" value="Pyr-5-nucltdase"/>
    <property type="match status" value="1"/>
</dbReference>
<dbReference type="AlphaFoldDB" id="A0A2I1DQ47"/>
<protein>
    <submittedName>
        <fullName evidence="1">Pyrimidine 5'-nucleotidase</fullName>
    </submittedName>
</protein>
<sequence length="244" mass="28683">MKKFSGTSGRGRSRVSVGARRWRLLAWRRKPLPVFLFDLDNTLYDADRYCFPWMHIHINSFLMRELDLEPEAADRLRRHYWRRYGTTLAGLMRHHPVDPRAFLEAIHPPVLSADVPENPRLRLWLSRLPGPVYVFTNSSASHAWRVLERLQVADLVEEVFDMESADFQGKPHHHAYRQVLGRLRIPAWRCVFFDDTLANLRTARWLGMQTVHIEKKRRRARSAHQQVHALLGWEHGAASPKTCR</sequence>
<organism evidence="1 2">
    <name type="scientific">Acidithiobacillus marinus</name>
    <dbReference type="NCBI Taxonomy" id="187490"/>
    <lineage>
        <taxon>Bacteria</taxon>
        <taxon>Pseudomonadati</taxon>
        <taxon>Pseudomonadota</taxon>
        <taxon>Acidithiobacillia</taxon>
        <taxon>Acidithiobacillales</taxon>
        <taxon>Acidithiobacillaceae</taxon>
        <taxon>Acidithiobacillus</taxon>
    </lineage>
</organism>
<dbReference type="Gene3D" id="1.10.150.450">
    <property type="match status" value="1"/>
</dbReference>
<dbReference type="NCBIfam" id="TIGR01509">
    <property type="entry name" value="HAD-SF-IA-v3"/>
    <property type="match status" value="1"/>
</dbReference>
<dbReference type="InterPro" id="IPR023214">
    <property type="entry name" value="HAD_sf"/>
</dbReference>
<dbReference type="PANTHER" id="PTHR47438">
    <property type="entry name" value="PHOSPHATE METABOLISM PROTEIN 8-RELATED"/>
    <property type="match status" value="1"/>
</dbReference>
<dbReference type="Proteomes" id="UP000234329">
    <property type="component" value="Unassembled WGS sequence"/>
</dbReference>
<dbReference type="GO" id="GO:0008252">
    <property type="term" value="F:nucleotidase activity"/>
    <property type="evidence" value="ECO:0007669"/>
    <property type="project" value="TreeGrafter"/>
</dbReference>
<dbReference type="SUPFAM" id="SSF56784">
    <property type="entry name" value="HAD-like"/>
    <property type="match status" value="1"/>
</dbReference>
<dbReference type="SFLD" id="SFLDG01129">
    <property type="entry name" value="C1.5:_HAD__Beta-PGM__Phosphata"/>
    <property type="match status" value="1"/>
</dbReference>